<organism evidence="1 2">
    <name type="scientific">Dendrobium catenatum</name>
    <dbReference type="NCBI Taxonomy" id="906689"/>
    <lineage>
        <taxon>Eukaryota</taxon>
        <taxon>Viridiplantae</taxon>
        <taxon>Streptophyta</taxon>
        <taxon>Embryophyta</taxon>
        <taxon>Tracheophyta</taxon>
        <taxon>Spermatophyta</taxon>
        <taxon>Magnoliopsida</taxon>
        <taxon>Liliopsida</taxon>
        <taxon>Asparagales</taxon>
        <taxon>Orchidaceae</taxon>
        <taxon>Epidendroideae</taxon>
        <taxon>Malaxideae</taxon>
        <taxon>Dendrobiinae</taxon>
        <taxon>Dendrobium</taxon>
    </lineage>
</organism>
<reference evidence="1 2" key="2">
    <citation type="journal article" date="2017" name="Nature">
        <title>The Apostasia genome and the evolution of orchids.</title>
        <authorList>
            <person name="Zhang G.Q."/>
            <person name="Liu K.W."/>
            <person name="Li Z."/>
            <person name="Lohaus R."/>
            <person name="Hsiao Y.Y."/>
            <person name="Niu S.C."/>
            <person name="Wang J.Y."/>
            <person name="Lin Y.C."/>
            <person name="Xu Q."/>
            <person name="Chen L.J."/>
            <person name="Yoshida K."/>
            <person name="Fujiwara S."/>
            <person name="Wang Z.W."/>
            <person name="Zhang Y.Q."/>
            <person name="Mitsuda N."/>
            <person name="Wang M."/>
            <person name="Liu G.H."/>
            <person name="Pecoraro L."/>
            <person name="Huang H.X."/>
            <person name="Xiao X.J."/>
            <person name="Lin M."/>
            <person name="Wu X.Y."/>
            <person name="Wu W.L."/>
            <person name="Chen Y.Y."/>
            <person name="Chang S.B."/>
            <person name="Sakamoto S."/>
            <person name="Ohme-Takagi M."/>
            <person name="Yagi M."/>
            <person name="Zeng S.J."/>
            <person name="Shen C.Y."/>
            <person name="Yeh C.M."/>
            <person name="Luo Y.B."/>
            <person name="Tsai W.C."/>
            <person name="Van de Peer Y."/>
            <person name="Liu Z.J."/>
        </authorList>
    </citation>
    <scope>NUCLEOTIDE SEQUENCE [LARGE SCALE GENOMIC DNA]</scope>
    <source>
        <tissue evidence="1">The whole plant</tissue>
    </source>
</reference>
<dbReference type="EMBL" id="KZ501977">
    <property type="protein sequence ID" value="PKU85583.1"/>
    <property type="molecule type" value="Genomic_DNA"/>
</dbReference>
<keyword evidence="2" id="KW-1185">Reference proteome</keyword>
<dbReference type="AlphaFoldDB" id="A0A2I0XCF9"/>
<proteinExistence type="predicted"/>
<sequence>MKDLGAAHQFLGIKIESNQDTTGKTPKSGCFFRRLLYINRRFFAVPAASWRFFDRRKKSCRKLSPTVFYRRFIMAAVYRRLRPPVTGGF</sequence>
<gene>
    <name evidence="1" type="ORF">MA16_Dca003324</name>
</gene>
<evidence type="ECO:0000313" key="2">
    <source>
        <dbReference type="Proteomes" id="UP000233837"/>
    </source>
</evidence>
<protein>
    <submittedName>
        <fullName evidence="1">Uncharacterized protein</fullName>
    </submittedName>
</protein>
<dbReference type="Proteomes" id="UP000233837">
    <property type="component" value="Unassembled WGS sequence"/>
</dbReference>
<accession>A0A2I0XCF9</accession>
<evidence type="ECO:0000313" key="1">
    <source>
        <dbReference type="EMBL" id="PKU85583.1"/>
    </source>
</evidence>
<reference evidence="1 2" key="1">
    <citation type="journal article" date="2016" name="Sci. Rep.">
        <title>The Dendrobium catenatum Lindl. genome sequence provides insights into polysaccharide synthase, floral development and adaptive evolution.</title>
        <authorList>
            <person name="Zhang G.Q."/>
            <person name="Xu Q."/>
            <person name="Bian C."/>
            <person name="Tsai W.C."/>
            <person name="Yeh C.M."/>
            <person name="Liu K.W."/>
            <person name="Yoshida K."/>
            <person name="Zhang L.S."/>
            <person name="Chang S.B."/>
            <person name="Chen F."/>
            <person name="Shi Y."/>
            <person name="Su Y.Y."/>
            <person name="Zhang Y.Q."/>
            <person name="Chen L.J."/>
            <person name="Yin Y."/>
            <person name="Lin M."/>
            <person name="Huang H."/>
            <person name="Deng H."/>
            <person name="Wang Z.W."/>
            <person name="Zhu S.L."/>
            <person name="Zhao X."/>
            <person name="Deng C."/>
            <person name="Niu S.C."/>
            <person name="Huang J."/>
            <person name="Wang M."/>
            <person name="Liu G.H."/>
            <person name="Yang H.J."/>
            <person name="Xiao X.J."/>
            <person name="Hsiao Y.Y."/>
            <person name="Wu W.L."/>
            <person name="Chen Y.Y."/>
            <person name="Mitsuda N."/>
            <person name="Ohme-Takagi M."/>
            <person name="Luo Y.B."/>
            <person name="Van de Peer Y."/>
            <person name="Liu Z.J."/>
        </authorList>
    </citation>
    <scope>NUCLEOTIDE SEQUENCE [LARGE SCALE GENOMIC DNA]</scope>
    <source>
        <tissue evidence="1">The whole plant</tissue>
    </source>
</reference>
<name>A0A2I0XCF9_9ASPA</name>